<dbReference type="InterPro" id="IPR036396">
    <property type="entry name" value="Cyt_P450_sf"/>
</dbReference>
<keyword evidence="6" id="KW-1133">Transmembrane helix</keyword>
<dbReference type="Pfam" id="PF00067">
    <property type="entry name" value="p450"/>
    <property type="match status" value="1"/>
</dbReference>
<keyword evidence="2" id="KW-0349">Heme</keyword>
<name>A0A7J7JYR0_BUGNE</name>
<gene>
    <name evidence="7" type="ORF">EB796_010654</name>
</gene>
<feature type="transmembrane region" description="Helical" evidence="6">
    <location>
        <begin position="21"/>
        <end position="40"/>
    </location>
</feature>
<evidence type="ECO:0000256" key="2">
    <source>
        <dbReference type="ARBA" id="ARBA00022617"/>
    </source>
</evidence>
<proteinExistence type="inferred from homology"/>
<accession>A0A7J7JYR0</accession>
<dbReference type="InterPro" id="IPR050705">
    <property type="entry name" value="Cytochrome_P450_3A"/>
</dbReference>
<sequence length="81" mass="9213">MSSTSAPSNRLTRKEAVANTILLHLVGYLTTTHTLSLIFYELACHPNVQKELYKKISRIFTADKITPEQLSHARYLSYCVN</sequence>
<reference evidence="7" key="1">
    <citation type="submission" date="2020-06" db="EMBL/GenBank/DDBJ databases">
        <title>Draft genome of Bugula neritina, a colonial animal packing powerful symbionts and potential medicines.</title>
        <authorList>
            <person name="Rayko M."/>
        </authorList>
    </citation>
    <scope>NUCLEOTIDE SEQUENCE [LARGE SCALE GENOMIC DNA]</scope>
    <source>
        <strain evidence="7">Kwan_BN1</strain>
    </source>
</reference>
<dbReference type="OrthoDB" id="2789670at2759"/>
<comment type="caution">
    <text evidence="7">The sequence shown here is derived from an EMBL/GenBank/DDBJ whole genome shotgun (WGS) entry which is preliminary data.</text>
</comment>
<keyword evidence="6" id="KW-0472">Membrane</keyword>
<dbReference type="EMBL" id="VXIV02001643">
    <property type="protein sequence ID" value="KAF6031025.1"/>
    <property type="molecule type" value="Genomic_DNA"/>
</dbReference>
<evidence type="ECO:0000256" key="4">
    <source>
        <dbReference type="ARBA" id="ARBA00023002"/>
    </source>
</evidence>
<organism evidence="7 8">
    <name type="scientific">Bugula neritina</name>
    <name type="common">Brown bryozoan</name>
    <name type="synonym">Sertularia neritina</name>
    <dbReference type="NCBI Taxonomy" id="10212"/>
    <lineage>
        <taxon>Eukaryota</taxon>
        <taxon>Metazoa</taxon>
        <taxon>Spiralia</taxon>
        <taxon>Lophotrochozoa</taxon>
        <taxon>Bryozoa</taxon>
        <taxon>Gymnolaemata</taxon>
        <taxon>Cheilostomatida</taxon>
        <taxon>Flustrina</taxon>
        <taxon>Buguloidea</taxon>
        <taxon>Bugulidae</taxon>
        <taxon>Bugula</taxon>
    </lineage>
</organism>
<keyword evidence="8" id="KW-1185">Reference proteome</keyword>
<evidence type="ECO:0000256" key="1">
    <source>
        <dbReference type="ARBA" id="ARBA00010617"/>
    </source>
</evidence>
<dbReference type="PANTHER" id="PTHR24302">
    <property type="entry name" value="CYTOCHROME P450 FAMILY 3"/>
    <property type="match status" value="1"/>
</dbReference>
<evidence type="ECO:0000256" key="5">
    <source>
        <dbReference type="ARBA" id="ARBA00023004"/>
    </source>
</evidence>
<evidence type="ECO:0000256" key="6">
    <source>
        <dbReference type="SAM" id="Phobius"/>
    </source>
</evidence>
<dbReference type="GO" id="GO:0008395">
    <property type="term" value="F:steroid hydroxylase activity"/>
    <property type="evidence" value="ECO:0007669"/>
    <property type="project" value="TreeGrafter"/>
</dbReference>
<keyword evidence="4" id="KW-0560">Oxidoreductase</keyword>
<evidence type="ECO:0000313" key="8">
    <source>
        <dbReference type="Proteomes" id="UP000593567"/>
    </source>
</evidence>
<dbReference type="GO" id="GO:0020037">
    <property type="term" value="F:heme binding"/>
    <property type="evidence" value="ECO:0007669"/>
    <property type="project" value="InterPro"/>
</dbReference>
<keyword evidence="3" id="KW-0479">Metal-binding</keyword>
<dbReference type="GO" id="GO:0005506">
    <property type="term" value="F:iron ion binding"/>
    <property type="evidence" value="ECO:0007669"/>
    <property type="project" value="InterPro"/>
</dbReference>
<evidence type="ECO:0000313" key="7">
    <source>
        <dbReference type="EMBL" id="KAF6031025.1"/>
    </source>
</evidence>
<evidence type="ECO:0008006" key="9">
    <source>
        <dbReference type="Google" id="ProtNLM"/>
    </source>
</evidence>
<keyword evidence="5" id="KW-0408">Iron</keyword>
<protein>
    <recommendedName>
        <fullName evidence="9">CYP3A4</fullName>
    </recommendedName>
</protein>
<comment type="similarity">
    <text evidence="1">Belongs to the cytochrome P450 family.</text>
</comment>
<dbReference type="PANTHER" id="PTHR24302:SF15">
    <property type="entry name" value="FATTY-ACID PEROXYGENASE"/>
    <property type="match status" value="1"/>
</dbReference>
<dbReference type="Gene3D" id="1.10.630.10">
    <property type="entry name" value="Cytochrome P450"/>
    <property type="match status" value="1"/>
</dbReference>
<dbReference type="InterPro" id="IPR001128">
    <property type="entry name" value="Cyt_P450"/>
</dbReference>
<dbReference type="AlphaFoldDB" id="A0A7J7JYR0"/>
<dbReference type="SUPFAM" id="SSF48264">
    <property type="entry name" value="Cytochrome P450"/>
    <property type="match status" value="1"/>
</dbReference>
<dbReference type="GO" id="GO:0016705">
    <property type="term" value="F:oxidoreductase activity, acting on paired donors, with incorporation or reduction of molecular oxygen"/>
    <property type="evidence" value="ECO:0007669"/>
    <property type="project" value="InterPro"/>
</dbReference>
<evidence type="ECO:0000256" key="3">
    <source>
        <dbReference type="ARBA" id="ARBA00022723"/>
    </source>
</evidence>
<keyword evidence="6" id="KW-0812">Transmembrane</keyword>
<dbReference type="Proteomes" id="UP000593567">
    <property type="component" value="Unassembled WGS sequence"/>
</dbReference>